<protein>
    <submittedName>
        <fullName evidence="2">Replication initiator protein A</fullName>
    </submittedName>
</protein>
<gene>
    <name evidence="2" type="ORF">IRY55_00390</name>
</gene>
<dbReference type="Pfam" id="PF06970">
    <property type="entry name" value="RepA_N"/>
    <property type="match status" value="1"/>
</dbReference>
<organism evidence="2 3">
    <name type="scientific">Savagea serpentis</name>
    <dbReference type="NCBI Taxonomy" id="2785297"/>
    <lineage>
        <taxon>Bacteria</taxon>
        <taxon>Bacillati</taxon>
        <taxon>Bacillota</taxon>
        <taxon>Bacilli</taxon>
        <taxon>Bacillales</taxon>
        <taxon>Caryophanaceae</taxon>
        <taxon>Savagea</taxon>
    </lineage>
</organism>
<evidence type="ECO:0000313" key="3">
    <source>
        <dbReference type="Proteomes" id="UP000622653"/>
    </source>
</evidence>
<dbReference type="Proteomes" id="UP000622653">
    <property type="component" value="Unassembled WGS sequence"/>
</dbReference>
<name>A0A8J7G8K4_9BACL</name>
<feature type="domain" description="Replication initiator A N-terminal" evidence="1">
    <location>
        <begin position="5"/>
        <end position="80"/>
    </location>
</feature>
<proteinExistence type="predicted"/>
<dbReference type="RefSeq" id="WP_194561283.1">
    <property type="nucleotide sequence ID" value="NZ_JADKPV010000001.1"/>
</dbReference>
<dbReference type="EMBL" id="JADKPV010000001">
    <property type="protein sequence ID" value="MBF4499800.1"/>
    <property type="molecule type" value="Genomic_DNA"/>
</dbReference>
<keyword evidence="3" id="KW-1185">Reference proteome</keyword>
<dbReference type="AlphaFoldDB" id="A0A8J7G8K4"/>
<sequence length="238" mass="28555">MYRYAFYQLPHFFFTTAPYDQLSLQAKVMWSLLRHRHELSVKNGWQDSEGKVYVICTNDTLGKWLGIKSRQTIAKVKRELKAIDLLKERRRGNNEPNYLYVLFPKKVQGLNITDDLVDEGQYERQKKKEQLEEEAFYSSTELPERIRETIRLYSHTPEDAKRYYGIMNGAKRKFSMRANFPVRWEEDEQLEREVCRSFIRAVRHIEHSGKVRSPSGYLYEAIYFTLFKWFSSNYPHLL</sequence>
<evidence type="ECO:0000259" key="1">
    <source>
        <dbReference type="Pfam" id="PF06970"/>
    </source>
</evidence>
<evidence type="ECO:0000313" key="2">
    <source>
        <dbReference type="EMBL" id="MBF4499800.1"/>
    </source>
</evidence>
<comment type="caution">
    <text evidence="2">The sequence shown here is derived from an EMBL/GenBank/DDBJ whole genome shotgun (WGS) entry which is preliminary data.</text>
</comment>
<accession>A0A8J7G8K4</accession>
<dbReference type="InterPro" id="IPR010724">
    <property type="entry name" value="RepA_N"/>
</dbReference>
<reference evidence="2" key="1">
    <citation type="submission" date="2020-11" db="EMBL/GenBank/DDBJ databases">
        <title>Multidrug resistant novel bacterium Savagea serpentis sp. nov., isolated from the scats of a vine snake (Ahaetulla nasuta).</title>
        <authorList>
            <person name="Venkata Ramana V."/>
            <person name="Vikas Patil S."/>
            <person name="Yogita Lugani V."/>
        </authorList>
    </citation>
    <scope>NUCLEOTIDE SEQUENCE</scope>
    <source>
        <strain evidence="2">SN6</strain>
    </source>
</reference>